<keyword evidence="2" id="KW-0472">Membrane</keyword>
<reference evidence="3" key="2">
    <citation type="submission" date="2022-06" db="UniProtKB">
        <authorList>
            <consortium name="EnsemblMetazoa"/>
        </authorList>
    </citation>
    <scope>IDENTIFICATION</scope>
    <source>
        <strain evidence="3">PS312</strain>
    </source>
</reference>
<protein>
    <submittedName>
        <fullName evidence="3">Uncharacterized protein</fullName>
    </submittedName>
</protein>
<feature type="transmembrane region" description="Helical" evidence="2">
    <location>
        <begin position="155"/>
        <end position="171"/>
    </location>
</feature>
<evidence type="ECO:0000256" key="2">
    <source>
        <dbReference type="SAM" id="Phobius"/>
    </source>
</evidence>
<dbReference type="Proteomes" id="UP000005239">
    <property type="component" value="Unassembled WGS sequence"/>
</dbReference>
<feature type="transmembrane region" description="Helical" evidence="2">
    <location>
        <begin position="177"/>
        <end position="195"/>
    </location>
</feature>
<sequence>MSSQASPSNEDDGPSLPYSDRTTYHAEQSHHRMRARHSFALSILMVVSGIVSIVCVNYLPITTRTLALMHLSLLLPHCSLLGIDFGDDAQKRCAKWLAVVFLPLSLLATISMGLVYNLSGWASIPLCTLLQYSLRYSEARIRNVHIMGHPRRLSIVLSFVLVALIAASFITHFHNPFLCSIVVAAAYTTMCFIFIK</sequence>
<name>A0A2A6BBA4_PRIPA</name>
<dbReference type="EnsemblMetazoa" id="PPA37609.1">
    <property type="protein sequence ID" value="PPA37609.1"/>
    <property type="gene ID" value="WBGene00275978"/>
</dbReference>
<gene>
    <name evidence="3" type="primary">WBGene00275978</name>
</gene>
<keyword evidence="2" id="KW-1133">Transmembrane helix</keyword>
<evidence type="ECO:0000313" key="4">
    <source>
        <dbReference type="Proteomes" id="UP000005239"/>
    </source>
</evidence>
<feature type="transmembrane region" description="Helical" evidence="2">
    <location>
        <begin position="39"/>
        <end position="61"/>
    </location>
</feature>
<evidence type="ECO:0000313" key="3">
    <source>
        <dbReference type="EnsemblMetazoa" id="PPA37609.1"/>
    </source>
</evidence>
<organism evidence="3 4">
    <name type="scientific">Pristionchus pacificus</name>
    <name type="common">Parasitic nematode worm</name>
    <dbReference type="NCBI Taxonomy" id="54126"/>
    <lineage>
        <taxon>Eukaryota</taxon>
        <taxon>Metazoa</taxon>
        <taxon>Ecdysozoa</taxon>
        <taxon>Nematoda</taxon>
        <taxon>Chromadorea</taxon>
        <taxon>Rhabditida</taxon>
        <taxon>Rhabditina</taxon>
        <taxon>Diplogasteromorpha</taxon>
        <taxon>Diplogasteroidea</taxon>
        <taxon>Neodiplogasteridae</taxon>
        <taxon>Pristionchus</taxon>
    </lineage>
</organism>
<proteinExistence type="predicted"/>
<feature type="region of interest" description="Disordered" evidence="1">
    <location>
        <begin position="1"/>
        <end position="21"/>
    </location>
</feature>
<keyword evidence="4" id="KW-1185">Reference proteome</keyword>
<accession>A0A8R1US22</accession>
<evidence type="ECO:0000256" key="1">
    <source>
        <dbReference type="SAM" id="MobiDB-lite"/>
    </source>
</evidence>
<dbReference type="AlphaFoldDB" id="A0A2A6BBA4"/>
<accession>A0A2A6BBA4</accession>
<keyword evidence="2" id="KW-0812">Transmembrane</keyword>
<feature type="transmembrane region" description="Helical" evidence="2">
    <location>
        <begin position="93"/>
        <end position="112"/>
    </location>
</feature>
<reference evidence="4" key="1">
    <citation type="journal article" date="2008" name="Nat. Genet.">
        <title>The Pristionchus pacificus genome provides a unique perspective on nematode lifestyle and parasitism.</title>
        <authorList>
            <person name="Dieterich C."/>
            <person name="Clifton S.W."/>
            <person name="Schuster L.N."/>
            <person name="Chinwalla A."/>
            <person name="Delehaunty K."/>
            <person name="Dinkelacker I."/>
            <person name="Fulton L."/>
            <person name="Fulton R."/>
            <person name="Godfrey J."/>
            <person name="Minx P."/>
            <person name="Mitreva M."/>
            <person name="Roeseler W."/>
            <person name="Tian H."/>
            <person name="Witte H."/>
            <person name="Yang S.P."/>
            <person name="Wilson R.K."/>
            <person name="Sommer R.J."/>
        </authorList>
    </citation>
    <scope>NUCLEOTIDE SEQUENCE [LARGE SCALE GENOMIC DNA]</scope>
    <source>
        <strain evidence="4">PS312</strain>
    </source>
</reference>